<accession>A0A5D3YPQ7</accession>
<evidence type="ECO:0000313" key="4">
    <source>
        <dbReference type="Proteomes" id="UP000324176"/>
    </source>
</evidence>
<keyword evidence="1" id="KW-1133">Transmembrane helix</keyword>
<evidence type="ECO:0000313" key="3">
    <source>
        <dbReference type="EMBL" id="TYP94268.1"/>
    </source>
</evidence>
<proteinExistence type="predicted"/>
<organism evidence="3 4">
    <name type="scientific">Nitrosomonas communis</name>
    <dbReference type="NCBI Taxonomy" id="44574"/>
    <lineage>
        <taxon>Bacteria</taxon>
        <taxon>Pseudomonadati</taxon>
        <taxon>Pseudomonadota</taxon>
        <taxon>Betaproteobacteria</taxon>
        <taxon>Nitrosomonadales</taxon>
        <taxon>Nitrosomonadaceae</taxon>
        <taxon>Nitrosomonas</taxon>
    </lineage>
</organism>
<feature type="domain" description="Fungal lipase-type" evidence="2">
    <location>
        <begin position="124"/>
        <end position="182"/>
    </location>
</feature>
<evidence type="ECO:0000256" key="1">
    <source>
        <dbReference type="SAM" id="Phobius"/>
    </source>
</evidence>
<protein>
    <submittedName>
        <fullName evidence="3">Lipase (Class 3)</fullName>
    </submittedName>
</protein>
<evidence type="ECO:0000259" key="2">
    <source>
        <dbReference type="Pfam" id="PF01764"/>
    </source>
</evidence>
<dbReference type="InterPro" id="IPR002921">
    <property type="entry name" value="Fungal_lipase-type"/>
</dbReference>
<gene>
    <name evidence="3" type="ORF">BCL69_100238</name>
</gene>
<dbReference type="Pfam" id="PF01764">
    <property type="entry name" value="Lipase_3"/>
    <property type="match status" value="1"/>
</dbReference>
<dbReference type="Gene3D" id="3.40.50.1820">
    <property type="entry name" value="alpha/beta hydrolase"/>
    <property type="match status" value="1"/>
</dbReference>
<dbReference type="OrthoDB" id="5451115at2"/>
<keyword evidence="1" id="KW-0812">Transmembrane</keyword>
<reference evidence="3 4" key="1">
    <citation type="submission" date="2019-07" db="EMBL/GenBank/DDBJ databases">
        <title>Active sludge and wastewater microbial communities from Klosterneuburg, Austria.</title>
        <authorList>
            <person name="Wagner M."/>
        </authorList>
    </citation>
    <scope>NUCLEOTIDE SEQUENCE [LARGE SCALE GENOMIC DNA]</scope>
    <source>
        <strain evidence="3 4">Nm2</strain>
    </source>
</reference>
<keyword evidence="1" id="KW-0472">Membrane</keyword>
<dbReference type="SUPFAM" id="SSF53474">
    <property type="entry name" value="alpha/beta-Hydrolases"/>
    <property type="match status" value="1"/>
</dbReference>
<dbReference type="InterPro" id="IPR029058">
    <property type="entry name" value="AB_hydrolase_fold"/>
</dbReference>
<dbReference type="GO" id="GO:0006629">
    <property type="term" value="P:lipid metabolic process"/>
    <property type="evidence" value="ECO:0007669"/>
    <property type="project" value="InterPro"/>
</dbReference>
<dbReference type="PROSITE" id="PS51257">
    <property type="entry name" value="PROKAR_LIPOPROTEIN"/>
    <property type="match status" value="1"/>
</dbReference>
<dbReference type="EMBL" id="VNHT01000002">
    <property type="protein sequence ID" value="TYP94268.1"/>
    <property type="molecule type" value="Genomic_DNA"/>
</dbReference>
<sequence>MYRQFLKYIQGIANHFWYLYFALLLTACATPSELIHKQAISHDFMSQQLISKQFILISYFNKPFCIENKIHIYIPDDGAPWSTRNSIALDPNSRYSLLLDLMALDDTASQYLGRPCYHGQHQSEACHSLYWTYWRYSASVVDIMSSALRQQLAEHPDCKVTLIGYSGGGTLAMLIAPRLQHVKAVITIAGNLDIDAWSKLHTYSPLEGSLNPASLEPLPSHIRQLHLLGNADSNIPPTIVKLALQRQPEPQILYLENFTHQCCWKTIWSSVLKFIDQMDSTTQ</sequence>
<dbReference type="RefSeq" id="WP_052752283.1">
    <property type="nucleotide sequence ID" value="NZ_CP011451.1"/>
</dbReference>
<feature type="transmembrane region" description="Helical" evidence="1">
    <location>
        <begin position="16"/>
        <end position="35"/>
    </location>
</feature>
<name>A0A5D3YPQ7_9PROT</name>
<dbReference type="AlphaFoldDB" id="A0A5D3YPQ7"/>
<dbReference type="Proteomes" id="UP000324176">
    <property type="component" value="Unassembled WGS sequence"/>
</dbReference>
<comment type="caution">
    <text evidence="3">The sequence shown here is derived from an EMBL/GenBank/DDBJ whole genome shotgun (WGS) entry which is preliminary data.</text>
</comment>